<dbReference type="AlphaFoldDB" id="A0A132NL67"/>
<dbReference type="Proteomes" id="UP000070598">
    <property type="component" value="Unassembled WGS sequence"/>
</dbReference>
<dbReference type="PATRIC" id="fig|1469144.10.peg.4071"/>
<reference evidence="5" key="2">
    <citation type="submission" date="2015-02" db="EMBL/GenBank/DDBJ databases">
        <title>Physiological reanalysis, assessment of diazotrophy, and genome sequences of multiple isolates of Streptomyces thermoautotrophicus.</title>
        <authorList>
            <person name="MacKellar D.C."/>
            <person name="Lieber L."/>
            <person name="Norman J."/>
            <person name="Bolger A."/>
            <person name="Tobin C."/>
            <person name="Murray J.W."/>
            <person name="Friesen M."/>
            <person name="Prell J."/>
        </authorList>
    </citation>
    <scope>NUCLEOTIDE SEQUENCE [LARGE SCALE GENOMIC DNA]</scope>
    <source>
        <strain evidence="5">UBT1</strain>
    </source>
</reference>
<comment type="caution">
    <text evidence="3">The sequence shown here is derived from an EMBL/GenBank/DDBJ whole genome shotgun (WGS) entry which is preliminary data.</text>
</comment>
<evidence type="ECO:0000313" key="5">
    <source>
        <dbReference type="Proteomes" id="UP000070598"/>
    </source>
</evidence>
<evidence type="ECO:0000313" key="4">
    <source>
        <dbReference type="Proteomes" id="UP000070188"/>
    </source>
</evidence>
<keyword evidence="4" id="KW-1185">Reference proteome</keyword>
<accession>A0A132NL67</accession>
<dbReference type="EMBL" id="LAXD01000001">
    <property type="protein sequence ID" value="KWX02752.1"/>
    <property type="molecule type" value="Genomic_DNA"/>
</dbReference>
<evidence type="ECO:0000313" key="2">
    <source>
        <dbReference type="EMBL" id="KWX03793.1"/>
    </source>
</evidence>
<gene>
    <name evidence="1" type="ORF">LI90_3798</name>
    <name evidence="2" type="ORF">TH66_13490</name>
    <name evidence="3" type="ORF">TR74_03385</name>
</gene>
<reference evidence="3 6" key="1">
    <citation type="submission" date="2015-02" db="EMBL/GenBank/DDBJ databases">
        <title>Physiological reanalysis, assessment of diazotrophy, and genome sequences of multiple isolates of Streptomyces thermoautotrophicus.</title>
        <authorList>
            <person name="MacKellar D.C."/>
            <person name="Lieber L."/>
            <person name="Norman J."/>
            <person name="Bolger A."/>
            <person name="Tobin C."/>
            <person name="Murray J.W."/>
            <person name="Prell J."/>
        </authorList>
    </citation>
    <scope>NUCLEOTIDE SEQUENCE [LARGE SCALE GENOMIC DNA]</scope>
    <source>
        <strain evidence="3 6">UBT1</strain>
    </source>
</reference>
<evidence type="ECO:0000313" key="1">
    <source>
        <dbReference type="EMBL" id="KWX02752.1"/>
    </source>
</evidence>
<dbReference type="RefSeq" id="WP_066889969.1">
    <property type="nucleotide sequence ID" value="NZ_JYIJ01000017.1"/>
</dbReference>
<dbReference type="EMBL" id="JYIK01000459">
    <property type="protein sequence ID" value="KWX10472.1"/>
    <property type="molecule type" value="Genomic_DNA"/>
</dbReference>
<reference evidence="1" key="4">
    <citation type="submission" date="2015-04" db="EMBL/GenBank/DDBJ databases">
        <title>Physiological reanalysis, assessment of diazotrophy, and genome sequences of multiple isolates of Streptomyces thermoautotrophicus.</title>
        <authorList>
            <person name="MacKellar D.C."/>
            <person name="Lieber L."/>
            <person name="Norman J."/>
            <person name="Bolger A."/>
            <person name="Tobin C."/>
            <person name="Murray J.W."/>
            <person name="Woodward J."/>
            <person name="Friesen M."/>
            <person name="Prell J."/>
        </authorList>
    </citation>
    <scope>NUCLEOTIDE SEQUENCE [LARGE SCALE GENOMIC DNA]</scope>
    <source>
        <strain evidence="1">H1</strain>
    </source>
</reference>
<dbReference type="EMBL" id="JYIJ01000017">
    <property type="protein sequence ID" value="KWX03793.1"/>
    <property type="molecule type" value="Genomic_DNA"/>
</dbReference>
<protein>
    <submittedName>
        <fullName evidence="3">Uncharacterized protein</fullName>
    </submittedName>
</protein>
<evidence type="ECO:0000313" key="3">
    <source>
        <dbReference type="EMBL" id="KWX10472.1"/>
    </source>
</evidence>
<dbReference type="Proteomes" id="UP000070188">
    <property type="component" value="Unassembled WGS sequence"/>
</dbReference>
<reference evidence="4" key="3">
    <citation type="submission" date="2015-04" db="EMBL/GenBank/DDBJ databases">
        <title>Physiological reanalysis, assessment of diazotrophy, and genome sequences of multiple isolates of Streptomyces thermoautotrophicus.</title>
        <authorList>
            <person name="MacKellar D.C."/>
            <person name="Lieber L."/>
            <person name="Norman J."/>
            <person name="Bolger A."/>
            <person name="Tobin C."/>
            <person name="Murray J.W."/>
            <person name="Chang R."/>
            <person name="Ford T."/>
            <person name="Nguyen P.Q."/>
            <person name="Woodward J."/>
            <person name="Permingeat H."/>
            <person name="Joshi N.S."/>
            <person name="Silver P.A."/>
            <person name="Usadel B."/>
            <person name="Rutherford A.W."/>
            <person name="Friesen M."/>
            <person name="Prell J."/>
        </authorList>
    </citation>
    <scope>NUCLEOTIDE SEQUENCE [LARGE SCALE GENOMIC DNA]</scope>
    <source>
        <strain evidence="4">H1</strain>
    </source>
</reference>
<sequence length="59" mass="6298">MYDPTAGCPRCGAFSDHTPDCTYLAEQRVRAALDALTEAPNSETAELIDAVNDLLTLLG</sequence>
<dbReference type="STRING" id="1469144.LI90_3798"/>
<evidence type="ECO:0000313" key="6">
    <source>
        <dbReference type="Proteomes" id="UP000070659"/>
    </source>
</evidence>
<dbReference type="Proteomes" id="UP000070659">
    <property type="component" value="Unassembled WGS sequence"/>
</dbReference>
<organism evidence="3 5">
    <name type="scientific">Carbonactinospora thermoautotrophica</name>
    <dbReference type="NCBI Taxonomy" id="1469144"/>
    <lineage>
        <taxon>Bacteria</taxon>
        <taxon>Bacillati</taxon>
        <taxon>Actinomycetota</taxon>
        <taxon>Actinomycetes</taxon>
        <taxon>Kitasatosporales</taxon>
        <taxon>Carbonactinosporaceae</taxon>
        <taxon>Carbonactinospora</taxon>
    </lineage>
</organism>
<proteinExistence type="predicted"/>
<name>A0A132NL67_9ACTN</name>